<organism evidence="1 2">
    <name type="scientific">Rhizobium rhododendri</name>
    <dbReference type="NCBI Taxonomy" id="2506430"/>
    <lineage>
        <taxon>Bacteria</taxon>
        <taxon>Pseudomonadati</taxon>
        <taxon>Pseudomonadota</taxon>
        <taxon>Alphaproteobacteria</taxon>
        <taxon>Hyphomicrobiales</taxon>
        <taxon>Rhizobiaceae</taxon>
        <taxon>Rhizobium/Agrobacterium group</taxon>
        <taxon>Rhizobium</taxon>
    </lineage>
</organism>
<proteinExistence type="predicted"/>
<keyword evidence="2" id="KW-1185">Reference proteome</keyword>
<evidence type="ECO:0000313" key="1">
    <source>
        <dbReference type="EMBL" id="WFS24008.1"/>
    </source>
</evidence>
<evidence type="ECO:0000313" key="2">
    <source>
        <dbReference type="Proteomes" id="UP000318939"/>
    </source>
</evidence>
<gene>
    <name evidence="1" type="ORF">PR018_05775</name>
</gene>
<reference evidence="1" key="2">
    <citation type="journal article" date="2023" name="MicrobiologyOpen">
        <title>Genomics of the tumorigenes clade of the family Rhizobiaceae and description of Rhizobium rhododendri sp. nov.</title>
        <authorList>
            <person name="Kuzmanovic N."/>
            <person name="diCenzo G.C."/>
            <person name="Bunk B."/>
            <person name="Sproeer C."/>
            <person name="Fruehling A."/>
            <person name="Neumann-Schaal M."/>
            <person name="Overmann J."/>
            <person name="Smalla K."/>
        </authorList>
    </citation>
    <scope>NUCLEOTIDE SEQUENCE</scope>
    <source>
        <strain evidence="1">Rho-6.2</strain>
    </source>
</reference>
<dbReference type="Proteomes" id="UP000318939">
    <property type="component" value="Chromosome"/>
</dbReference>
<dbReference type="EMBL" id="CP117267">
    <property type="protein sequence ID" value="WFS24008.1"/>
    <property type="molecule type" value="Genomic_DNA"/>
</dbReference>
<accession>A0ABY8IKV8</accession>
<name>A0ABY8IKV8_9HYPH</name>
<dbReference type="RefSeq" id="WP_142822448.1">
    <property type="nucleotide sequence ID" value="NZ_CP117267.1"/>
</dbReference>
<sequence>MASFFSTILSMFTGAGGPKADATKAGAPAASQTYQDCQIFAVPQREGSQFRLAGRIEKQVNGEILVRNFIRADVFSSVDDAVETTFRKAQQIIDQHGPSLFADGEPSRQV</sequence>
<reference evidence="1" key="1">
    <citation type="journal article" date="2019" name="Phytopathology">
        <title>A Novel Group of Rhizobium tumorigenes-Like Agrobacteria Associated with Crown Gall Disease of Rhododendron and Blueberry.</title>
        <authorList>
            <person name="Kuzmanovic N."/>
            <person name="Behrens P."/>
            <person name="Idczak E."/>
            <person name="Wagner S."/>
            <person name="Gotz M."/>
            <person name="Sproer C."/>
            <person name="Bunk B."/>
            <person name="Overmann J."/>
            <person name="Smalla K."/>
        </authorList>
    </citation>
    <scope>NUCLEOTIDE SEQUENCE</scope>
    <source>
        <strain evidence="1">Rho-6.2</strain>
    </source>
</reference>
<dbReference type="InterPro" id="IPR018772">
    <property type="entry name" value="Transcription_activator_HlyU"/>
</dbReference>
<dbReference type="Pfam" id="PF10115">
    <property type="entry name" value="HlyU"/>
    <property type="match status" value="1"/>
</dbReference>
<protein>
    <submittedName>
        <fullName evidence="1">HlyU family transcriptional regulator</fullName>
    </submittedName>
</protein>